<comment type="caution">
    <text evidence="2">The sequence shown here is derived from an EMBL/GenBank/DDBJ whole genome shotgun (WGS) entry which is preliminary data.</text>
</comment>
<accession>A0A4U0RWC7</accession>
<gene>
    <name evidence="2" type="ORF">FCI23_44190</name>
</gene>
<name>A0A4U0RWC7_9ACTN</name>
<dbReference type="PANTHER" id="PTHR35010:SF2">
    <property type="entry name" value="BLL4672 PROTEIN"/>
    <property type="match status" value="1"/>
</dbReference>
<evidence type="ECO:0000313" key="2">
    <source>
        <dbReference type="EMBL" id="TJZ99902.1"/>
    </source>
</evidence>
<dbReference type="Proteomes" id="UP000305778">
    <property type="component" value="Unassembled WGS sequence"/>
</dbReference>
<keyword evidence="3" id="KW-1185">Reference proteome</keyword>
<dbReference type="EMBL" id="SUMC01000094">
    <property type="protein sequence ID" value="TJZ99902.1"/>
    <property type="molecule type" value="Genomic_DNA"/>
</dbReference>
<feature type="domain" description="MmyB-like transcription regulator ligand binding" evidence="1">
    <location>
        <begin position="51"/>
        <end position="96"/>
    </location>
</feature>
<dbReference type="OrthoDB" id="3542608at2"/>
<dbReference type="RefSeq" id="WP_136729694.1">
    <property type="nucleotide sequence ID" value="NZ_SUMC01000094.1"/>
</dbReference>
<evidence type="ECO:0000259" key="1">
    <source>
        <dbReference type="Pfam" id="PF17765"/>
    </source>
</evidence>
<dbReference type="InterPro" id="IPR041413">
    <property type="entry name" value="MLTR_LBD"/>
</dbReference>
<dbReference type="AlphaFoldDB" id="A0A4U0RWC7"/>
<dbReference type="Pfam" id="PF17765">
    <property type="entry name" value="MLTR_LBD"/>
    <property type="match status" value="1"/>
</dbReference>
<evidence type="ECO:0000313" key="3">
    <source>
        <dbReference type="Proteomes" id="UP000305778"/>
    </source>
</evidence>
<protein>
    <recommendedName>
        <fullName evidence="1">MmyB-like transcription regulator ligand binding domain-containing protein</fullName>
    </recommendedName>
</protein>
<reference evidence="2 3" key="1">
    <citation type="submission" date="2019-04" db="EMBL/GenBank/DDBJ databases">
        <title>Streptomyces oryziradicis sp. nov., a novel actinomycete isolated from rhizosphere soil of rice (Oryza sativa L.).</title>
        <authorList>
            <person name="Li C."/>
        </authorList>
    </citation>
    <scope>NUCLEOTIDE SEQUENCE [LARGE SCALE GENOMIC DNA]</scope>
    <source>
        <strain evidence="2 3">NEAU-C40</strain>
    </source>
</reference>
<dbReference type="PANTHER" id="PTHR35010">
    <property type="entry name" value="BLL4672 PROTEIN-RELATED"/>
    <property type="match status" value="1"/>
</dbReference>
<sequence>MEQGRDRNPSPHVLEALGRVLKLDNEALTHLRQLAEPATPRRKRPRRPEKVRPELDYLLRRWTTEPAVVIGRYRDVLAANGLASVVNPSFVAGPPTAPPFDRGRLRLRQPAQTMARDRHRYEKTARIHHAGLLIARGVAAQPERHQQLERAS</sequence>
<organism evidence="2 3">
    <name type="scientific">Actinacidiphila oryziradicis</name>
    <dbReference type="NCBI Taxonomy" id="2571141"/>
    <lineage>
        <taxon>Bacteria</taxon>
        <taxon>Bacillati</taxon>
        <taxon>Actinomycetota</taxon>
        <taxon>Actinomycetes</taxon>
        <taxon>Kitasatosporales</taxon>
        <taxon>Streptomycetaceae</taxon>
        <taxon>Actinacidiphila</taxon>
    </lineage>
</organism>
<proteinExistence type="predicted"/>